<dbReference type="Gene3D" id="1.10.10.10">
    <property type="entry name" value="Winged helix-like DNA-binding domain superfamily/Winged helix DNA-binding domain"/>
    <property type="match status" value="1"/>
</dbReference>
<reference evidence="6" key="1">
    <citation type="submission" date="2020-09" db="EMBL/GenBank/DDBJ databases">
        <title>Brevundimonas sp. LVF2 isolated from a puddle in Goettingen, Germany.</title>
        <authorList>
            <person name="Friedrich I."/>
            <person name="Klassen A."/>
            <person name="Hannes N."/>
            <person name="Schneider D."/>
            <person name="Hertel R."/>
            <person name="Daniel R."/>
        </authorList>
    </citation>
    <scope>NUCLEOTIDE SEQUENCE</scope>
    <source>
        <strain evidence="6">LVF2</strain>
    </source>
</reference>
<dbReference type="GO" id="GO:0005829">
    <property type="term" value="C:cytosol"/>
    <property type="evidence" value="ECO:0007669"/>
    <property type="project" value="TreeGrafter"/>
</dbReference>
<protein>
    <submittedName>
        <fullName evidence="6">Helix-turn-helix domain-containing protein</fullName>
    </submittedName>
</protein>
<dbReference type="InterPro" id="IPR036390">
    <property type="entry name" value="WH_DNA-bd_sf"/>
</dbReference>
<dbReference type="InterPro" id="IPR014710">
    <property type="entry name" value="RmlC-like_jellyroll"/>
</dbReference>
<evidence type="ECO:0000256" key="1">
    <source>
        <dbReference type="ARBA" id="ARBA00023015"/>
    </source>
</evidence>
<dbReference type="Pfam" id="PF13545">
    <property type="entry name" value="HTH_Crp_2"/>
    <property type="match status" value="1"/>
</dbReference>
<dbReference type="PANTHER" id="PTHR24567:SF75">
    <property type="entry name" value="FUMARATE AND NITRATE REDUCTION REGULATORY PROTEIN"/>
    <property type="match status" value="1"/>
</dbReference>
<dbReference type="Pfam" id="PF00027">
    <property type="entry name" value="cNMP_binding"/>
    <property type="match status" value="1"/>
</dbReference>
<dbReference type="SMART" id="SM00419">
    <property type="entry name" value="HTH_CRP"/>
    <property type="match status" value="1"/>
</dbReference>
<dbReference type="SUPFAM" id="SSF46785">
    <property type="entry name" value="Winged helix' DNA-binding domain"/>
    <property type="match status" value="1"/>
</dbReference>
<dbReference type="InterPro" id="IPR018490">
    <property type="entry name" value="cNMP-bd_dom_sf"/>
</dbReference>
<evidence type="ECO:0000259" key="4">
    <source>
        <dbReference type="PROSITE" id="PS50042"/>
    </source>
</evidence>
<dbReference type="RefSeq" id="WP_207931484.1">
    <property type="nucleotide sequence ID" value="NZ_CP062222.1"/>
</dbReference>
<keyword evidence="3" id="KW-0804">Transcription</keyword>
<dbReference type="PROSITE" id="PS50042">
    <property type="entry name" value="CNMP_BINDING_3"/>
    <property type="match status" value="1"/>
</dbReference>
<organism evidence="6 7">
    <name type="scientific">Brevundimonas goettingensis</name>
    <dbReference type="NCBI Taxonomy" id="2774190"/>
    <lineage>
        <taxon>Bacteria</taxon>
        <taxon>Pseudomonadati</taxon>
        <taxon>Pseudomonadota</taxon>
        <taxon>Alphaproteobacteria</taxon>
        <taxon>Caulobacterales</taxon>
        <taxon>Caulobacteraceae</taxon>
        <taxon>Brevundimonas</taxon>
    </lineage>
</organism>
<name>A0A975C5A1_9CAUL</name>
<keyword evidence="2" id="KW-0238">DNA-binding</keyword>
<evidence type="ECO:0000313" key="6">
    <source>
        <dbReference type="EMBL" id="QTC92205.1"/>
    </source>
</evidence>
<evidence type="ECO:0000313" key="7">
    <source>
        <dbReference type="Proteomes" id="UP000663918"/>
    </source>
</evidence>
<dbReference type="CDD" id="cd00092">
    <property type="entry name" value="HTH_CRP"/>
    <property type="match status" value="1"/>
</dbReference>
<dbReference type="GO" id="GO:0003700">
    <property type="term" value="F:DNA-binding transcription factor activity"/>
    <property type="evidence" value="ECO:0007669"/>
    <property type="project" value="InterPro"/>
</dbReference>
<keyword evidence="7" id="KW-1185">Reference proteome</keyword>
<feature type="domain" description="Cyclic nucleotide-binding" evidence="4">
    <location>
        <begin position="30"/>
        <end position="99"/>
    </location>
</feature>
<dbReference type="KEGG" id="bgoe:IFJ75_04685"/>
<dbReference type="EMBL" id="CP062222">
    <property type="protein sequence ID" value="QTC92205.1"/>
    <property type="molecule type" value="Genomic_DNA"/>
</dbReference>
<gene>
    <name evidence="6" type="ORF">IFJ75_04685</name>
</gene>
<evidence type="ECO:0000259" key="5">
    <source>
        <dbReference type="PROSITE" id="PS51063"/>
    </source>
</evidence>
<dbReference type="PANTHER" id="PTHR24567">
    <property type="entry name" value="CRP FAMILY TRANSCRIPTIONAL REGULATORY PROTEIN"/>
    <property type="match status" value="1"/>
</dbReference>
<dbReference type="Proteomes" id="UP000663918">
    <property type="component" value="Chromosome"/>
</dbReference>
<dbReference type="InterPro" id="IPR050397">
    <property type="entry name" value="Env_Response_Regulators"/>
</dbReference>
<dbReference type="AlphaFoldDB" id="A0A975C5A1"/>
<dbReference type="InterPro" id="IPR036388">
    <property type="entry name" value="WH-like_DNA-bd_sf"/>
</dbReference>
<dbReference type="InterPro" id="IPR012318">
    <property type="entry name" value="HTH_CRP"/>
</dbReference>
<dbReference type="CDD" id="cd00038">
    <property type="entry name" value="CAP_ED"/>
    <property type="match status" value="1"/>
</dbReference>
<proteinExistence type="predicted"/>
<accession>A0A975C5A1</accession>
<dbReference type="InterPro" id="IPR018335">
    <property type="entry name" value="Tscrpt_reg_HTH_Crp-type_CS"/>
</dbReference>
<dbReference type="SUPFAM" id="SSF51206">
    <property type="entry name" value="cAMP-binding domain-like"/>
    <property type="match status" value="1"/>
</dbReference>
<evidence type="ECO:0000256" key="2">
    <source>
        <dbReference type="ARBA" id="ARBA00023125"/>
    </source>
</evidence>
<sequence>MLELKALPAGCAQRRRGNACDDCGARAVSVCASMAEAELGRLDALADHLDLKAGDVMIREGDPALHAFNVTSGAIRVFKLLPDGRRQITGFLFAGDFLGLATGESYVFSAEAITPATACRFRKSDYRALIHETPALEAALLDRANDELAAAQNQMLLLGRKTALERLASFLLDLPARDRSGQIPADHVHLPMTRSEIADYLGLTIETVSRVLTRLKSTAVIRFSTMTDLTIVQPDRLRRLAEGEA</sequence>
<keyword evidence="1" id="KW-0805">Transcription regulation</keyword>
<dbReference type="PROSITE" id="PS51063">
    <property type="entry name" value="HTH_CRP_2"/>
    <property type="match status" value="1"/>
</dbReference>
<dbReference type="InterPro" id="IPR000595">
    <property type="entry name" value="cNMP-bd_dom"/>
</dbReference>
<dbReference type="Gene3D" id="2.60.120.10">
    <property type="entry name" value="Jelly Rolls"/>
    <property type="match status" value="1"/>
</dbReference>
<dbReference type="FunFam" id="1.10.10.10:FF:000028">
    <property type="entry name" value="Fumarate/nitrate reduction transcriptional regulator Fnr"/>
    <property type="match status" value="1"/>
</dbReference>
<feature type="domain" description="HTH crp-type" evidence="5">
    <location>
        <begin position="161"/>
        <end position="235"/>
    </location>
</feature>
<dbReference type="GO" id="GO:0003677">
    <property type="term" value="F:DNA binding"/>
    <property type="evidence" value="ECO:0007669"/>
    <property type="project" value="UniProtKB-KW"/>
</dbReference>
<dbReference type="SMART" id="SM00100">
    <property type="entry name" value="cNMP"/>
    <property type="match status" value="1"/>
</dbReference>
<evidence type="ECO:0000256" key="3">
    <source>
        <dbReference type="ARBA" id="ARBA00023163"/>
    </source>
</evidence>
<dbReference type="PRINTS" id="PR00034">
    <property type="entry name" value="HTHCRP"/>
</dbReference>
<dbReference type="PROSITE" id="PS00042">
    <property type="entry name" value="HTH_CRP_1"/>
    <property type="match status" value="1"/>
</dbReference>